<feature type="non-terminal residue" evidence="2">
    <location>
        <position position="1"/>
    </location>
</feature>
<dbReference type="AlphaFoldDB" id="J9G0X2"/>
<reference evidence="2" key="1">
    <citation type="journal article" date="2012" name="PLoS ONE">
        <title>Gene sets for utilization of primary and secondary nutrition supplies in the distal gut of endangered iberian lynx.</title>
        <authorList>
            <person name="Alcaide M."/>
            <person name="Messina E."/>
            <person name="Richter M."/>
            <person name="Bargiela R."/>
            <person name="Peplies J."/>
            <person name="Huws S.A."/>
            <person name="Newbold C.J."/>
            <person name="Golyshin P.N."/>
            <person name="Simon M.A."/>
            <person name="Lopez G."/>
            <person name="Yakimov M.M."/>
            <person name="Ferrer M."/>
        </authorList>
    </citation>
    <scope>NUCLEOTIDE SEQUENCE</scope>
</reference>
<dbReference type="EMBL" id="AMCI01003187">
    <property type="protein sequence ID" value="EJX00887.1"/>
    <property type="molecule type" value="Genomic_DNA"/>
</dbReference>
<organism evidence="2">
    <name type="scientific">gut metagenome</name>
    <dbReference type="NCBI Taxonomy" id="749906"/>
    <lineage>
        <taxon>unclassified sequences</taxon>
        <taxon>metagenomes</taxon>
        <taxon>organismal metagenomes</taxon>
    </lineage>
</organism>
<sequence length="106" mass="11919">KWVDFATTFWHVDCVRNMSLAAFAERYRKWCERHGYNFSQSKAVEVHTGAQDLIAMLPKDALTKTMVRQAIDALNAVSASLERLKAEMQALAASSRNIPSSWPCTA</sequence>
<keyword evidence="1" id="KW-0175">Coiled coil</keyword>
<proteinExistence type="predicted"/>
<gene>
    <name evidence="2" type="ORF">EVA_11006</name>
</gene>
<protein>
    <submittedName>
        <fullName evidence="2">Transposase, IS116/IS110/IS902 family</fullName>
    </submittedName>
</protein>
<name>J9G0X2_9ZZZZ</name>
<comment type="caution">
    <text evidence="2">The sequence shown here is derived from an EMBL/GenBank/DDBJ whole genome shotgun (WGS) entry which is preliminary data.</text>
</comment>
<evidence type="ECO:0000313" key="2">
    <source>
        <dbReference type="EMBL" id="EJX00887.1"/>
    </source>
</evidence>
<evidence type="ECO:0000256" key="1">
    <source>
        <dbReference type="SAM" id="Coils"/>
    </source>
</evidence>
<accession>J9G0X2</accession>
<feature type="coiled-coil region" evidence="1">
    <location>
        <begin position="67"/>
        <end position="94"/>
    </location>
</feature>